<evidence type="ECO:0000256" key="2">
    <source>
        <dbReference type="ARBA" id="ARBA00022448"/>
    </source>
</evidence>
<feature type="domain" description="PTS EIIB type-1" evidence="13">
    <location>
        <begin position="417"/>
        <end position="499"/>
    </location>
</feature>
<evidence type="ECO:0000256" key="12">
    <source>
        <dbReference type="SAM" id="Phobius"/>
    </source>
</evidence>
<keyword evidence="4" id="KW-0762">Sugar transport</keyword>
<dbReference type="GO" id="GO:0009401">
    <property type="term" value="P:phosphoenolpyruvate-dependent sugar phosphotransferase system"/>
    <property type="evidence" value="ECO:0007669"/>
    <property type="project" value="UniProtKB-KW"/>
</dbReference>
<gene>
    <name evidence="15" type="ORF">AQ619_02210</name>
</gene>
<keyword evidence="5" id="KW-0808">Transferase</keyword>
<dbReference type="NCBIfam" id="TIGR01998">
    <property type="entry name" value="PTS-II-BC-nag"/>
    <property type="match status" value="1"/>
</dbReference>
<feature type="transmembrane region" description="Helical" evidence="12">
    <location>
        <begin position="173"/>
        <end position="196"/>
    </location>
</feature>
<dbReference type="GO" id="GO:0090563">
    <property type="term" value="F:protein-phosphocysteine-sugar phosphotransferase activity"/>
    <property type="evidence" value="ECO:0007669"/>
    <property type="project" value="TreeGrafter"/>
</dbReference>
<sequence>MKSPLEVLQPLGRALMLPIAVLPVAALLLRIGQPDLLGAPELAAMTGGLSLAIANVFGAAGGAIFSSLGLIFAIGVAVGLARENHGAAGLAGVVCYVIATKGIDALIVVPPAVAAAVVESARDLTIAAWKAKEIGKLSIPVGILSGVISGGLYNRYSNIKLPEYLAFFGGRRFVPIVAGLAGVGLALLFGFCWSYLEAGVDGLSGLVIASGDVGLFVYGLLNRLLIVTGLHHILNNVVWFILGDFNGATGDLNRFAAGDPTAGAFMSGFFPVMMFGLPAACLAMFHTARPERRKAVSGMLGSLALTSFLTGVTEPIEFSFMFLAPVLYAVHAVLTGLSMVIMNLLDVKLGFGFSAGLFDYVLNFNKATRPLLLIPVGLVYGAIYYGVFRFVIVRFDLKTPGREPDDALAVPVAASAGGRGEDFLIALGGAANLVSVDACTTRLRLVVTGAGVVDEPRLKALGSRGIVRPSDRALQVVLGPIADQVASEIRAAMGSASVSAPASAATAPAPALGTPAPAGDRALAEGLASALGGVRNIEELGSCTSRLRLVLRDPQAVDEAALRQLGVRGVARIGERTVHVVLGPQADAMAEAIRQLPA</sequence>
<evidence type="ECO:0000256" key="4">
    <source>
        <dbReference type="ARBA" id="ARBA00022597"/>
    </source>
</evidence>
<dbReference type="Gene3D" id="3.30.1360.60">
    <property type="entry name" value="Glucose permease domain IIB"/>
    <property type="match status" value="2"/>
</dbReference>
<dbReference type="GO" id="GO:0005886">
    <property type="term" value="C:plasma membrane"/>
    <property type="evidence" value="ECO:0007669"/>
    <property type="project" value="UniProtKB-SubCell"/>
</dbReference>
<dbReference type="STRING" id="69395.AQ619_02210"/>
<evidence type="ECO:0000259" key="13">
    <source>
        <dbReference type="PROSITE" id="PS51098"/>
    </source>
</evidence>
<dbReference type="InterPro" id="IPR010974">
    <property type="entry name" value="PTS_IIBC_nag"/>
</dbReference>
<dbReference type="EMBL" id="CP013002">
    <property type="protein sequence ID" value="ALL12270.1"/>
    <property type="molecule type" value="Genomic_DNA"/>
</dbReference>
<protein>
    <submittedName>
        <fullName evidence="15">PTS N-acetyl-D-glucosamine transporter</fullName>
    </submittedName>
</protein>
<evidence type="ECO:0000256" key="8">
    <source>
        <dbReference type="ARBA" id="ARBA00022777"/>
    </source>
</evidence>
<dbReference type="GO" id="GO:0015572">
    <property type="term" value="F:N-acetylglucosamine transmembrane transporter activity"/>
    <property type="evidence" value="ECO:0007669"/>
    <property type="project" value="InterPro"/>
</dbReference>
<dbReference type="CDD" id="cd00212">
    <property type="entry name" value="PTS_IIB_glc"/>
    <property type="match status" value="1"/>
</dbReference>
<dbReference type="InterPro" id="IPR003352">
    <property type="entry name" value="PTS_EIIC"/>
</dbReference>
<feature type="transmembrane region" description="Helical" evidence="12">
    <location>
        <begin position="137"/>
        <end position="153"/>
    </location>
</feature>
<dbReference type="AlphaFoldDB" id="A0A0P0NX42"/>
<dbReference type="PROSITE" id="PS51103">
    <property type="entry name" value="PTS_EIIC_TYPE_1"/>
    <property type="match status" value="1"/>
</dbReference>
<keyword evidence="8" id="KW-0418">Kinase</keyword>
<dbReference type="InterPro" id="IPR018113">
    <property type="entry name" value="PTrfase_EIIB_Cys"/>
</dbReference>
<feature type="active site" description="Phosphocysteine intermediate; for EIIB activity" evidence="11">
    <location>
        <position position="543"/>
    </location>
</feature>
<dbReference type="PROSITE" id="PS51098">
    <property type="entry name" value="PTS_EIIB_TYPE_1"/>
    <property type="match status" value="2"/>
</dbReference>
<feature type="transmembrane region" description="Helical" evidence="12">
    <location>
        <begin position="12"/>
        <end position="32"/>
    </location>
</feature>
<keyword evidence="6" id="KW-0598">Phosphotransferase system</keyword>
<keyword evidence="3" id="KW-1003">Cell membrane</keyword>
<keyword evidence="7 12" id="KW-0812">Transmembrane</keyword>
<accession>A0A0P0NX42</accession>
<evidence type="ECO:0000256" key="6">
    <source>
        <dbReference type="ARBA" id="ARBA00022683"/>
    </source>
</evidence>
<evidence type="ECO:0000256" key="11">
    <source>
        <dbReference type="PROSITE-ProRule" id="PRU00421"/>
    </source>
</evidence>
<dbReference type="Pfam" id="PF02378">
    <property type="entry name" value="PTS_EIIC"/>
    <property type="match status" value="1"/>
</dbReference>
<dbReference type="GO" id="GO:0015764">
    <property type="term" value="P:N-acetylglucosamine transport"/>
    <property type="evidence" value="ECO:0007669"/>
    <property type="project" value="TreeGrafter"/>
</dbReference>
<feature type="active site" description="Phosphocysteine intermediate; for EIIB activity" evidence="11">
    <location>
        <position position="439"/>
    </location>
</feature>
<dbReference type="PANTHER" id="PTHR30009">
    <property type="entry name" value="CYTOCHROME C-TYPE SYNTHESIS PROTEIN AND PTS TRANSMEMBRANE COMPONENT"/>
    <property type="match status" value="1"/>
</dbReference>
<dbReference type="GO" id="GO:0008982">
    <property type="term" value="F:protein-N(PI)-phosphohistidine-sugar phosphotransferase activity"/>
    <property type="evidence" value="ECO:0007669"/>
    <property type="project" value="InterPro"/>
</dbReference>
<feature type="transmembrane region" description="Helical" evidence="12">
    <location>
        <begin position="52"/>
        <end position="81"/>
    </location>
</feature>
<dbReference type="Pfam" id="PF00367">
    <property type="entry name" value="PTS_EIIB"/>
    <property type="match status" value="2"/>
</dbReference>
<evidence type="ECO:0000313" key="15">
    <source>
        <dbReference type="EMBL" id="ALL12270.1"/>
    </source>
</evidence>
<dbReference type="OrthoDB" id="7571469at2"/>
<dbReference type="InterPro" id="IPR001996">
    <property type="entry name" value="PTS_IIB_1"/>
</dbReference>
<comment type="subcellular location">
    <subcellularLocation>
        <location evidence="1">Cell membrane</location>
        <topology evidence="1">Multi-pass membrane protein</topology>
    </subcellularLocation>
</comment>
<keyword evidence="2" id="KW-0813">Transport</keyword>
<dbReference type="GO" id="GO:0016301">
    <property type="term" value="F:kinase activity"/>
    <property type="evidence" value="ECO:0007669"/>
    <property type="project" value="UniProtKB-KW"/>
</dbReference>
<dbReference type="InterPro" id="IPR036878">
    <property type="entry name" value="Glu_permease_IIB"/>
</dbReference>
<feature type="domain" description="PTS EIIC type-1" evidence="14">
    <location>
        <begin position="2"/>
        <end position="404"/>
    </location>
</feature>
<keyword evidence="9 12" id="KW-1133">Transmembrane helix</keyword>
<dbReference type="SUPFAM" id="SSF55604">
    <property type="entry name" value="Glucose permease domain IIB"/>
    <property type="match status" value="2"/>
</dbReference>
<name>A0A0P0NX42_9CAUL</name>
<feature type="transmembrane region" description="Helical" evidence="12">
    <location>
        <begin position="93"/>
        <end position="117"/>
    </location>
</feature>
<evidence type="ECO:0000256" key="9">
    <source>
        <dbReference type="ARBA" id="ARBA00022989"/>
    </source>
</evidence>
<reference evidence="15 16" key="1">
    <citation type="submission" date="2015-10" db="EMBL/GenBank/DDBJ databases">
        <title>Conservation of the essential genome among Caulobacter and Brevundimonas species.</title>
        <authorList>
            <person name="Scott D."/>
            <person name="Ely B."/>
        </authorList>
    </citation>
    <scope>NUCLEOTIDE SEQUENCE [LARGE SCALE GENOMIC DNA]</scope>
    <source>
        <strain evidence="15 16">CB4</strain>
    </source>
</reference>
<dbReference type="InterPro" id="IPR013013">
    <property type="entry name" value="PTS_EIIC_1"/>
</dbReference>
<dbReference type="GO" id="GO:0019866">
    <property type="term" value="C:organelle inner membrane"/>
    <property type="evidence" value="ECO:0007669"/>
    <property type="project" value="InterPro"/>
</dbReference>
<keyword evidence="16" id="KW-1185">Reference proteome</keyword>
<evidence type="ECO:0000256" key="10">
    <source>
        <dbReference type="ARBA" id="ARBA00023136"/>
    </source>
</evidence>
<evidence type="ECO:0000256" key="5">
    <source>
        <dbReference type="ARBA" id="ARBA00022679"/>
    </source>
</evidence>
<dbReference type="RefSeq" id="WP_062143650.1">
    <property type="nucleotide sequence ID" value="NZ_CP013002.1"/>
</dbReference>
<evidence type="ECO:0000313" key="16">
    <source>
        <dbReference type="Proteomes" id="UP000056905"/>
    </source>
</evidence>
<dbReference type="KEGG" id="chq:AQ619_02210"/>
<proteinExistence type="predicted"/>
<keyword evidence="10 12" id="KW-0472">Membrane</keyword>
<evidence type="ECO:0000256" key="3">
    <source>
        <dbReference type="ARBA" id="ARBA00022475"/>
    </source>
</evidence>
<evidence type="ECO:0000256" key="1">
    <source>
        <dbReference type="ARBA" id="ARBA00004651"/>
    </source>
</evidence>
<organism evidence="15 16">
    <name type="scientific">Caulobacter henricii</name>
    <dbReference type="NCBI Taxonomy" id="69395"/>
    <lineage>
        <taxon>Bacteria</taxon>
        <taxon>Pseudomonadati</taxon>
        <taxon>Pseudomonadota</taxon>
        <taxon>Alphaproteobacteria</taxon>
        <taxon>Caulobacterales</taxon>
        <taxon>Caulobacteraceae</taxon>
        <taxon>Caulobacter</taxon>
    </lineage>
</organism>
<feature type="transmembrane region" description="Helical" evidence="12">
    <location>
        <begin position="202"/>
        <end position="221"/>
    </location>
</feature>
<dbReference type="InterPro" id="IPR050429">
    <property type="entry name" value="PTS_Glucose_EIICBA"/>
</dbReference>
<dbReference type="Proteomes" id="UP000056905">
    <property type="component" value="Chromosome"/>
</dbReference>
<dbReference type="PANTHER" id="PTHR30009:SF4">
    <property type="entry name" value="PTS SYSTEM N-ACETYLGLUCOSAMINE-SPECIFIC EIICBA COMPONENT"/>
    <property type="match status" value="1"/>
</dbReference>
<feature type="transmembrane region" description="Helical" evidence="12">
    <location>
        <begin position="318"/>
        <end position="342"/>
    </location>
</feature>
<evidence type="ECO:0000256" key="7">
    <source>
        <dbReference type="ARBA" id="ARBA00022692"/>
    </source>
</evidence>
<feature type="transmembrane region" description="Helical" evidence="12">
    <location>
        <begin position="262"/>
        <end position="283"/>
    </location>
</feature>
<feature type="domain" description="PTS EIIB type-1" evidence="13">
    <location>
        <begin position="521"/>
        <end position="598"/>
    </location>
</feature>
<evidence type="ECO:0000259" key="14">
    <source>
        <dbReference type="PROSITE" id="PS51103"/>
    </source>
</evidence>
<feature type="transmembrane region" description="Helical" evidence="12">
    <location>
        <begin position="371"/>
        <end position="392"/>
    </location>
</feature>